<organism evidence="1">
    <name type="scientific">Attheya septentrionalis</name>
    <dbReference type="NCBI Taxonomy" id="420275"/>
    <lineage>
        <taxon>Eukaryota</taxon>
        <taxon>Sar</taxon>
        <taxon>Stramenopiles</taxon>
        <taxon>Ochrophyta</taxon>
        <taxon>Bacillariophyta</taxon>
        <taxon>Coscinodiscophyceae</taxon>
        <taxon>Chaetocerotophycidae</taxon>
        <taxon>Chaetocerotales</taxon>
        <taxon>Attheyaceae</taxon>
        <taxon>Attheya</taxon>
    </lineage>
</organism>
<dbReference type="AlphaFoldDB" id="A0A7S2U6M1"/>
<sequence length="683" mass="77930">MRHEKEKTWLDLARRKVIKEEYLGLGGTEPLKEVVIFDSITPEVFGEYLCEKRKKDGGLLKPGTYKAMRSGLSYLFKRYKCQQSEYFMTEVSEILAGVKRTANEAVQAGEGNVEEGVRPLPYALYLKINKWLLKNGSKEAIYSRAFSTNTWNLCCRGDNTGNILVRHLLWRSDAIGVPFAHEKGNQLGQDRTKRLPRHCYANPLDWRADYMSANFDYLAVFPELLKDPNGLLFPGSADQQASTFAKYLKTILLEYEEELKEYGFSLDDIGVHSWRKGANTFMNSGSTAGPSGAATCIRGGHTMGSVRDIYVQQEKAGDHYCGRILAGLPINRPEFVVSYPDFVAIKEGMDDAAFEVASAELDIKVMNRLRDMFGREELHSFPSIRPFLRIGLASHLHHRQELDAEYPLSSPIRCTLLYTSRELQDLKTFVKISMPWEDGTRAYLEATGIPPHTLLLCGQEEVKAMIEQIVPSMQKEMDDRTMNGVLSETRMRQIVLNNPIIGDMRKDIQEVRQLLIDLNERTMGAGAGGASLATGQSGTTRNVYDMWVINNMFRRVPPDWEFPQGPVLNVYQYWHHGDTVRKVSPLKNLEQLDVIHFKGNRKRYGKNLEEVQFLFGMLDTEACRLGLLHENPTRQDTIKAFYKANHIWGLGDTTPTGKKRNFTKITWGTVMRLMPKDNKRRRR</sequence>
<dbReference type="GO" id="GO:0006310">
    <property type="term" value="P:DNA recombination"/>
    <property type="evidence" value="ECO:0007669"/>
    <property type="project" value="InterPro"/>
</dbReference>
<dbReference type="GO" id="GO:0015074">
    <property type="term" value="P:DNA integration"/>
    <property type="evidence" value="ECO:0007669"/>
    <property type="project" value="InterPro"/>
</dbReference>
<protein>
    <submittedName>
        <fullName evidence="1">Uncharacterized protein</fullName>
    </submittedName>
</protein>
<name>A0A7S2U6M1_9STRA</name>
<gene>
    <name evidence="1" type="ORF">ASEP1449_LOCUS1563</name>
</gene>
<dbReference type="EMBL" id="HBHQ01002451">
    <property type="protein sequence ID" value="CAD9809740.1"/>
    <property type="molecule type" value="Transcribed_RNA"/>
</dbReference>
<accession>A0A7S2U6M1</accession>
<dbReference type="Gene3D" id="1.10.443.10">
    <property type="entry name" value="Intergrase catalytic core"/>
    <property type="match status" value="1"/>
</dbReference>
<dbReference type="InterPro" id="IPR013762">
    <property type="entry name" value="Integrase-like_cat_sf"/>
</dbReference>
<proteinExistence type="predicted"/>
<dbReference type="GO" id="GO:0003677">
    <property type="term" value="F:DNA binding"/>
    <property type="evidence" value="ECO:0007669"/>
    <property type="project" value="InterPro"/>
</dbReference>
<evidence type="ECO:0000313" key="1">
    <source>
        <dbReference type="EMBL" id="CAD9809740.1"/>
    </source>
</evidence>
<reference evidence="1" key="1">
    <citation type="submission" date="2021-01" db="EMBL/GenBank/DDBJ databases">
        <authorList>
            <person name="Corre E."/>
            <person name="Pelletier E."/>
            <person name="Niang G."/>
            <person name="Scheremetjew M."/>
            <person name="Finn R."/>
            <person name="Kale V."/>
            <person name="Holt S."/>
            <person name="Cochrane G."/>
            <person name="Meng A."/>
            <person name="Brown T."/>
            <person name="Cohen L."/>
        </authorList>
    </citation>
    <scope>NUCLEOTIDE SEQUENCE</scope>
    <source>
        <strain evidence="1">CCMP2084</strain>
    </source>
</reference>